<sequence length="67" mass="7497">MTNLTSNIRRAVTQAANSLGAENRAAENLVLNLNFADKIDINVIKDKLTDLEYDQSRKTNKSSMKKT</sequence>
<dbReference type="WBParaSite" id="PDA_v2.g16708.t1">
    <property type="protein sequence ID" value="PDA_v2.g16708.t1"/>
    <property type="gene ID" value="PDA_v2.g16708"/>
</dbReference>
<dbReference type="AlphaFoldDB" id="A0A914PER8"/>
<evidence type="ECO:0000313" key="2">
    <source>
        <dbReference type="WBParaSite" id="PDA_v2.g16708.t1"/>
    </source>
</evidence>
<organism evidence="1 2">
    <name type="scientific">Panagrolaimus davidi</name>
    <dbReference type="NCBI Taxonomy" id="227884"/>
    <lineage>
        <taxon>Eukaryota</taxon>
        <taxon>Metazoa</taxon>
        <taxon>Ecdysozoa</taxon>
        <taxon>Nematoda</taxon>
        <taxon>Chromadorea</taxon>
        <taxon>Rhabditida</taxon>
        <taxon>Tylenchina</taxon>
        <taxon>Panagrolaimomorpha</taxon>
        <taxon>Panagrolaimoidea</taxon>
        <taxon>Panagrolaimidae</taxon>
        <taxon>Panagrolaimus</taxon>
    </lineage>
</organism>
<evidence type="ECO:0000313" key="1">
    <source>
        <dbReference type="Proteomes" id="UP000887578"/>
    </source>
</evidence>
<dbReference type="Proteomes" id="UP000887578">
    <property type="component" value="Unplaced"/>
</dbReference>
<name>A0A914PER8_9BILA</name>
<accession>A0A914PER8</accession>
<protein>
    <submittedName>
        <fullName evidence="2">Uncharacterized protein</fullName>
    </submittedName>
</protein>
<proteinExistence type="predicted"/>
<reference evidence="2" key="1">
    <citation type="submission" date="2022-11" db="UniProtKB">
        <authorList>
            <consortium name="WormBaseParasite"/>
        </authorList>
    </citation>
    <scope>IDENTIFICATION</scope>
</reference>
<keyword evidence="1" id="KW-1185">Reference proteome</keyword>